<dbReference type="EMBL" id="DAKRPA010000049">
    <property type="protein sequence ID" value="DBA01349.1"/>
    <property type="molecule type" value="Genomic_DNA"/>
</dbReference>
<accession>A0AAV2Z7H1</accession>
<feature type="non-terminal residue" evidence="1">
    <location>
        <position position="1"/>
    </location>
</feature>
<organism evidence="1 2">
    <name type="scientific">Lagenidium giganteum</name>
    <dbReference type="NCBI Taxonomy" id="4803"/>
    <lineage>
        <taxon>Eukaryota</taxon>
        <taxon>Sar</taxon>
        <taxon>Stramenopiles</taxon>
        <taxon>Oomycota</taxon>
        <taxon>Peronosporomycetes</taxon>
        <taxon>Pythiales</taxon>
        <taxon>Pythiaceae</taxon>
    </lineage>
</organism>
<comment type="caution">
    <text evidence="1">The sequence shown here is derived from an EMBL/GenBank/DDBJ whole genome shotgun (WGS) entry which is preliminary data.</text>
</comment>
<name>A0AAV2Z7H1_9STRA</name>
<dbReference type="AlphaFoldDB" id="A0AAV2Z7H1"/>
<reference evidence="1" key="1">
    <citation type="submission" date="2022-11" db="EMBL/GenBank/DDBJ databases">
        <authorList>
            <person name="Morgan W.R."/>
            <person name="Tartar A."/>
        </authorList>
    </citation>
    <scope>NUCLEOTIDE SEQUENCE</scope>
    <source>
        <strain evidence="1">ARSEF 373</strain>
    </source>
</reference>
<sequence length="224" mass="25087">HSDSDLLTPTQINTLFDLPCNRIHLASKTVQTTGIRRQIGQSRSYTMLFELTVKLGDIGRTSRTTIRLPTAQFELSIEASFVSSLKLNQAMRNETERVNSCMYLRPSIHAAQKDFIPLTDENFRARIALAMSNYDRRKKVTGPFVCQLFVFVARKASTGSALGTLRRATASWVTQAADSVATYVDANPDVRVAFSIPSFLHPFQQLTSMMLTTKVTRKTCSEDL</sequence>
<protein>
    <submittedName>
        <fullName evidence="1">Uncharacterized protein</fullName>
    </submittedName>
</protein>
<evidence type="ECO:0000313" key="2">
    <source>
        <dbReference type="Proteomes" id="UP001146120"/>
    </source>
</evidence>
<dbReference type="Proteomes" id="UP001146120">
    <property type="component" value="Unassembled WGS sequence"/>
</dbReference>
<keyword evidence="2" id="KW-1185">Reference proteome</keyword>
<proteinExistence type="predicted"/>
<gene>
    <name evidence="1" type="ORF">N0F65_001588</name>
</gene>
<evidence type="ECO:0000313" key="1">
    <source>
        <dbReference type="EMBL" id="DBA01349.1"/>
    </source>
</evidence>
<reference evidence="1" key="2">
    <citation type="journal article" date="2023" name="Microbiol Resour">
        <title>Decontamination and Annotation of the Draft Genome Sequence of the Oomycete Lagenidium giganteum ARSEF 373.</title>
        <authorList>
            <person name="Morgan W.R."/>
            <person name="Tartar A."/>
        </authorList>
    </citation>
    <scope>NUCLEOTIDE SEQUENCE</scope>
    <source>
        <strain evidence="1">ARSEF 373</strain>
    </source>
</reference>